<dbReference type="EMBL" id="CP049257">
    <property type="protein sequence ID" value="QIG42035.1"/>
    <property type="molecule type" value="Genomic_DNA"/>
</dbReference>
<proteinExistence type="predicted"/>
<evidence type="ECO:0000313" key="1">
    <source>
        <dbReference type="EMBL" id="QIG42035.1"/>
    </source>
</evidence>
<reference evidence="1 2" key="1">
    <citation type="submission" date="2020-02" db="EMBL/GenBank/DDBJ databases">
        <title>Full genome sequence of Nocardioides sp. R-3366.</title>
        <authorList>
            <person name="Im W.-T."/>
        </authorList>
    </citation>
    <scope>NUCLEOTIDE SEQUENCE [LARGE SCALE GENOMIC DNA]</scope>
    <source>
        <strain evidence="1 2">R-3366</strain>
    </source>
</reference>
<name>A0A6G6WAA3_9ACTN</name>
<dbReference type="AlphaFoldDB" id="A0A6G6WAA3"/>
<accession>A0A6G6WAA3</accession>
<evidence type="ECO:0000313" key="2">
    <source>
        <dbReference type="Proteomes" id="UP000502996"/>
    </source>
</evidence>
<protein>
    <submittedName>
        <fullName evidence="1">Uncharacterized protein</fullName>
    </submittedName>
</protein>
<sequence>MIDFNNGYCLEHEPGPWQVSHPDGEPPAMYWESPQEQWPEMAGMAEEGYLAEDINWGRALIGVPSIATWDWTPLNPVPEGADSTDSYSDPIAAIINAACQVGIDPEWLCKRALHTARSTREESYGCARERAEASETKSAKN</sequence>
<dbReference type="RefSeq" id="WP_165228947.1">
    <property type="nucleotide sequence ID" value="NZ_CP049257.1"/>
</dbReference>
<organism evidence="1 2">
    <name type="scientific">Nocardioides anomalus</name>
    <dbReference type="NCBI Taxonomy" id="2712223"/>
    <lineage>
        <taxon>Bacteria</taxon>
        <taxon>Bacillati</taxon>
        <taxon>Actinomycetota</taxon>
        <taxon>Actinomycetes</taxon>
        <taxon>Propionibacteriales</taxon>
        <taxon>Nocardioidaceae</taxon>
        <taxon>Nocardioides</taxon>
    </lineage>
</organism>
<gene>
    <name evidence="1" type="ORF">G5V58_03945</name>
</gene>
<dbReference type="Proteomes" id="UP000502996">
    <property type="component" value="Chromosome"/>
</dbReference>
<dbReference type="KEGG" id="nano:G5V58_03945"/>
<keyword evidence="2" id="KW-1185">Reference proteome</keyword>